<dbReference type="PANTHER" id="PTHR23273:SF114">
    <property type="entry name" value="REPLICATION FACTOR A C-TERMINAL DOMAIN-CONTAINING PROTEIN"/>
    <property type="match status" value="1"/>
</dbReference>
<dbReference type="AlphaFoldDB" id="A0ABC8LMP1"/>
<organism evidence="2 3">
    <name type="scientific">Eruca vesicaria subsp. sativa</name>
    <name type="common">Garden rocket</name>
    <name type="synonym">Eruca sativa</name>
    <dbReference type="NCBI Taxonomy" id="29727"/>
    <lineage>
        <taxon>Eukaryota</taxon>
        <taxon>Viridiplantae</taxon>
        <taxon>Streptophyta</taxon>
        <taxon>Embryophyta</taxon>
        <taxon>Tracheophyta</taxon>
        <taxon>Spermatophyta</taxon>
        <taxon>Magnoliopsida</taxon>
        <taxon>eudicotyledons</taxon>
        <taxon>Gunneridae</taxon>
        <taxon>Pentapetalae</taxon>
        <taxon>rosids</taxon>
        <taxon>malvids</taxon>
        <taxon>Brassicales</taxon>
        <taxon>Brassicaceae</taxon>
        <taxon>Brassiceae</taxon>
        <taxon>Eruca</taxon>
    </lineage>
</organism>
<feature type="region of interest" description="Disordered" evidence="1">
    <location>
        <begin position="272"/>
        <end position="312"/>
    </location>
</feature>
<evidence type="ECO:0000313" key="2">
    <source>
        <dbReference type="EMBL" id="CAH8385008.1"/>
    </source>
</evidence>
<name>A0ABC8LMP1_ERUVS</name>
<dbReference type="SUPFAM" id="SSF50249">
    <property type="entry name" value="Nucleic acid-binding proteins"/>
    <property type="match status" value="1"/>
</dbReference>
<proteinExistence type="predicted"/>
<evidence type="ECO:0000256" key="1">
    <source>
        <dbReference type="SAM" id="MobiDB-lite"/>
    </source>
</evidence>
<feature type="region of interest" description="Disordered" evidence="1">
    <location>
        <begin position="1"/>
        <end position="22"/>
    </location>
</feature>
<evidence type="ECO:0000313" key="3">
    <source>
        <dbReference type="Proteomes" id="UP001642260"/>
    </source>
</evidence>
<dbReference type="Gene3D" id="2.40.50.140">
    <property type="entry name" value="Nucleic acid-binding proteins"/>
    <property type="match status" value="1"/>
</dbReference>
<dbReference type="Proteomes" id="UP001642260">
    <property type="component" value="Unassembled WGS sequence"/>
</dbReference>
<feature type="compositionally biased region" description="Basic and acidic residues" evidence="1">
    <location>
        <begin position="286"/>
        <end position="312"/>
    </location>
</feature>
<comment type="caution">
    <text evidence="2">The sequence shown here is derived from an EMBL/GenBank/DDBJ whole genome shotgun (WGS) entry which is preliminary data.</text>
</comment>
<sequence>MSLPGASVSVKTKGESDVSSAPVKTGAQSVVSSADLSSMKSKGVAAGSSSPIKPIVKTGASSGLSIGGRGKAIASSGARGKAIVSDDVGETSYLCLLRRLLEYLWIVITRKPSITSVGKVSWFECTATIDDVVHGFGWYYIGCGDCHTKRQPKGLQHLCVRRVGRVRLLVFLSKYLSKISVYDHKDQAIFVLLGDSGEELFGKKASELVETYYQANESVGEDHIVPVPQAMIDSIGQNRKFIVKVSSHNLIGKTQALTVTKVLPLEAPEANANVGVNVDDEPDNEGEGHADEPVKRGHDGIELDGGKRARCG</sequence>
<dbReference type="PANTHER" id="PTHR23273">
    <property type="entry name" value="REPLICATION FACTOR A 1, RFA1"/>
    <property type="match status" value="1"/>
</dbReference>
<protein>
    <submittedName>
        <fullName evidence="2">Uncharacterized protein</fullName>
    </submittedName>
</protein>
<accession>A0ABC8LMP1</accession>
<keyword evidence="3" id="KW-1185">Reference proteome</keyword>
<dbReference type="EMBL" id="CAKOAT010641821">
    <property type="protein sequence ID" value="CAH8385008.1"/>
    <property type="molecule type" value="Genomic_DNA"/>
</dbReference>
<dbReference type="InterPro" id="IPR012340">
    <property type="entry name" value="NA-bd_OB-fold"/>
</dbReference>
<gene>
    <name evidence="2" type="ORF">ERUC_LOCUS37491</name>
</gene>
<reference evidence="2 3" key="1">
    <citation type="submission" date="2022-03" db="EMBL/GenBank/DDBJ databases">
        <authorList>
            <person name="Macdonald S."/>
            <person name="Ahmed S."/>
            <person name="Newling K."/>
        </authorList>
    </citation>
    <scope>NUCLEOTIDE SEQUENCE [LARGE SCALE GENOMIC DNA]</scope>
</reference>